<evidence type="ECO:0000313" key="2">
    <source>
        <dbReference type="EMBL" id="TCK20626.1"/>
    </source>
</evidence>
<dbReference type="GO" id="GO:0003677">
    <property type="term" value="F:DNA binding"/>
    <property type="evidence" value="ECO:0007669"/>
    <property type="project" value="UniProtKB-KW"/>
</dbReference>
<dbReference type="RefSeq" id="WP_132432584.1">
    <property type="nucleotide sequence ID" value="NZ_SMFZ01000002.1"/>
</dbReference>
<keyword evidence="3" id="KW-1185">Reference proteome</keyword>
<dbReference type="InterPro" id="IPR010982">
    <property type="entry name" value="Lambda_DNA-bd_dom_sf"/>
</dbReference>
<dbReference type="SMART" id="SM00530">
    <property type="entry name" value="HTH_XRE"/>
    <property type="match status" value="1"/>
</dbReference>
<evidence type="ECO:0000259" key="1">
    <source>
        <dbReference type="PROSITE" id="PS50943"/>
    </source>
</evidence>
<name>A0A4V2PHG7_PSEEN</name>
<organism evidence="2 3">
    <name type="scientific">Pseudonocardia endophytica</name>
    <dbReference type="NCBI Taxonomy" id="401976"/>
    <lineage>
        <taxon>Bacteria</taxon>
        <taxon>Bacillati</taxon>
        <taxon>Actinomycetota</taxon>
        <taxon>Actinomycetes</taxon>
        <taxon>Pseudonocardiales</taxon>
        <taxon>Pseudonocardiaceae</taxon>
        <taxon>Pseudonocardia</taxon>
    </lineage>
</organism>
<dbReference type="Gene3D" id="1.10.260.40">
    <property type="entry name" value="lambda repressor-like DNA-binding domains"/>
    <property type="match status" value="1"/>
</dbReference>
<proteinExistence type="predicted"/>
<gene>
    <name evidence="2" type="ORF">EV378_4587</name>
</gene>
<comment type="caution">
    <text evidence="2">The sequence shown here is derived from an EMBL/GenBank/DDBJ whole genome shotgun (WGS) entry which is preliminary data.</text>
</comment>
<keyword evidence="2" id="KW-0238">DNA-binding</keyword>
<dbReference type="SUPFAM" id="SSF47413">
    <property type="entry name" value="lambda repressor-like DNA-binding domains"/>
    <property type="match status" value="1"/>
</dbReference>
<reference evidence="2 3" key="1">
    <citation type="submission" date="2019-03" db="EMBL/GenBank/DDBJ databases">
        <title>Sequencing the genomes of 1000 actinobacteria strains.</title>
        <authorList>
            <person name="Klenk H.-P."/>
        </authorList>
    </citation>
    <scope>NUCLEOTIDE SEQUENCE [LARGE SCALE GENOMIC DNA]</scope>
    <source>
        <strain evidence="2 3">DSM 44969</strain>
    </source>
</reference>
<feature type="domain" description="HTH cro/C1-type" evidence="1">
    <location>
        <begin position="5"/>
        <end position="59"/>
    </location>
</feature>
<dbReference type="AlphaFoldDB" id="A0A4V2PHG7"/>
<evidence type="ECO:0000313" key="3">
    <source>
        <dbReference type="Proteomes" id="UP000295560"/>
    </source>
</evidence>
<protein>
    <submittedName>
        <fullName evidence="2">DNA-binding XRE family transcriptional regulator</fullName>
    </submittedName>
</protein>
<dbReference type="EMBL" id="SMFZ01000002">
    <property type="protein sequence ID" value="TCK20626.1"/>
    <property type="molecule type" value="Genomic_DNA"/>
</dbReference>
<dbReference type="InterPro" id="IPR001387">
    <property type="entry name" value="Cro/C1-type_HTH"/>
</dbReference>
<dbReference type="PROSITE" id="PS50943">
    <property type="entry name" value="HTH_CROC1"/>
    <property type="match status" value="1"/>
</dbReference>
<sequence>MSEVIRQRRAALGMSQGDLARAAGVDTRQIRRYEAGEQQPLLSVAMSIADALGISVSELAGRTPNRVTVTGDWWASWQTTRDGVEKIATQPVHMRQEGELVHIAATQRGLSADEGGYLWTGELRLWDNQVFTGWYAATDGAVRSKGTMFLVMHPHGIHLTGRWVGLGYDDQIMSGWASMGKTSADSTNAMFGLIENQGAESS</sequence>
<accession>A0A4V2PHG7</accession>
<dbReference type="Pfam" id="PF01381">
    <property type="entry name" value="HTH_3"/>
    <property type="match status" value="1"/>
</dbReference>
<dbReference type="Proteomes" id="UP000295560">
    <property type="component" value="Unassembled WGS sequence"/>
</dbReference>
<dbReference type="CDD" id="cd00093">
    <property type="entry name" value="HTH_XRE"/>
    <property type="match status" value="1"/>
</dbReference>
<dbReference type="OrthoDB" id="7428772at2"/>